<dbReference type="InterPro" id="IPR009057">
    <property type="entry name" value="Homeodomain-like_sf"/>
</dbReference>
<name>A0AAV1M6X6_9NEOP</name>
<reference evidence="2 3" key="1">
    <citation type="submission" date="2023-11" db="EMBL/GenBank/DDBJ databases">
        <authorList>
            <person name="Hedman E."/>
            <person name="Englund M."/>
            <person name="Stromberg M."/>
            <person name="Nyberg Akerstrom W."/>
            <person name="Nylinder S."/>
            <person name="Jareborg N."/>
            <person name="Kallberg Y."/>
            <person name="Kronander E."/>
        </authorList>
    </citation>
    <scope>NUCLEOTIDE SEQUENCE [LARGE SCALE GENOMIC DNA]</scope>
</reference>
<evidence type="ECO:0000313" key="3">
    <source>
        <dbReference type="Proteomes" id="UP001314205"/>
    </source>
</evidence>
<dbReference type="AlphaFoldDB" id="A0AAV1M6X6"/>
<dbReference type="GO" id="GO:0005634">
    <property type="term" value="C:nucleus"/>
    <property type="evidence" value="ECO:0007669"/>
    <property type="project" value="UniProtKB-SubCell"/>
</dbReference>
<sequence>MGNNKKRSRRKPGARNYADYSAEMLDVAANLVRNKFISSYEAEKQFGIPRRTVLNKSKNIHNKQFGRPTELSAEEEAHIADVVKLSAEFGCPFTILDLRILVYNYLVKRGKDLYKGKMPGERWARAFYNVTIFPKGQHKI</sequence>
<organism evidence="2 3">
    <name type="scientific">Parnassius mnemosyne</name>
    <name type="common">clouded apollo</name>
    <dbReference type="NCBI Taxonomy" id="213953"/>
    <lineage>
        <taxon>Eukaryota</taxon>
        <taxon>Metazoa</taxon>
        <taxon>Ecdysozoa</taxon>
        <taxon>Arthropoda</taxon>
        <taxon>Hexapoda</taxon>
        <taxon>Insecta</taxon>
        <taxon>Pterygota</taxon>
        <taxon>Neoptera</taxon>
        <taxon>Endopterygota</taxon>
        <taxon>Lepidoptera</taxon>
        <taxon>Glossata</taxon>
        <taxon>Ditrysia</taxon>
        <taxon>Papilionoidea</taxon>
        <taxon>Papilionidae</taxon>
        <taxon>Parnassiinae</taxon>
        <taxon>Parnassini</taxon>
        <taxon>Parnassius</taxon>
        <taxon>Driopa</taxon>
    </lineage>
</organism>
<gene>
    <name evidence="2" type="ORF">PARMNEM_LOCUS21265</name>
</gene>
<dbReference type="SUPFAM" id="SSF46689">
    <property type="entry name" value="Homeodomain-like"/>
    <property type="match status" value="1"/>
</dbReference>
<dbReference type="EMBL" id="CAVLGL010000148">
    <property type="protein sequence ID" value="CAK1602823.1"/>
    <property type="molecule type" value="Genomic_DNA"/>
</dbReference>
<comment type="caution">
    <text evidence="2">The sequence shown here is derived from an EMBL/GenBank/DDBJ whole genome shotgun (WGS) entry which is preliminary data.</text>
</comment>
<dbReference type="Proteomes" id="UP001314205">
    <property type="component" value="Unassembled WGS sequence"/>
</dbReference>
<protein>
    <recommendedName>
        <fullName evidence="4">HTH psq-type domain-containing protein</fullName>
    </recommendedName>
</protein>
<evidence type="ECO:0000256" key="1">
    <source>
        <dbReference type="ARBA" id="ARBA00004123"/>
    </source>
</evidence>
<accession>A0AAV1M6X6</accession>
<evidence type="ECO:0000313" key="2">
    <source>
        <dbReference type="EMBL" id="CAK1602823.1"/>
    </source>
</evidence>
<comment type="subcellular location">
    <subcellularLocation>
        <location evidence="1">Nucleus</location>
    </subcellularLocation>
</comment>
<proteinExistence type="predicted"/>
<keyword evidence="3" id="KW-1185">Reference proteome</keyword>
<evidence type="ECO:0008006" key="4">
    <source>
        <dbReference type="Google" id="ProtNLM"/>
    </source>
</evidence>